<feature type="region of interest" description="Disordered" evidence="1">
    <location>
        <begin position="59"/>
        <end position="90"/>
    </location>
</feature>
<organism evidence="2 3">
    <name type="scientific">Ephemeroptericola cinctiostellae</name>
    <dbReference type="NCBI Taxonomy" id="2268024"/>
    <lineage>
        <taxon>Bacteria</taxon>
        <taxon>Pseudomonadati</taxon>
        <taxon>Pseudomonadota</taxon>
        <taxon>Betaproteobacteria</taxon>
        <taxon>Burkholderiales</taxon>
        <taxon>Burkholderiaceae</taxon>
        <taxon>Ephemeroptericola</taxon>
    </lineage>
</organism>
<protein>
    <submittedName>
        <fullName evidence="2">Uncharacterized protein</fullName>
    </submittedName>
</protein>
<evidence type="ECO:0000313" key="3">
    <source>
        <dbReference type="Proteomes" id="UP000252182"/>
    </source>
</evidence>
<keyword evidence="3" id="KW-1185">Reference proteome</keyword>
<gene>
    <name evidence="2" type="ORF">DTO96_102152</name>
</gene>
<reference evidence="3" key="1">
    <citation type="submission" date="2018-07" db="EMBL/GenBank/DDBJ databases">
        <authorList>
            <person name="Kim H."/>
        </authorList>
    </citation>
    <scope>NUCLEOTIDE SEQUENCE [LARGE SCALE GENOMIC DNA]</scope>
    <source>
        <strain evidence="3">F02</strain>
    </source>
</reference>
<sequence>MNQCKQLNINDIKIDGVMIAIDDGSATIEDYQGRENEAVPSASGDHSFKSKRVTPKLKFKRQTSGVYDPSQNTDNENHEISFRDSDTGRRGRVTRAVVGTGGTIGNGDSAEETWLLLSKIQWL</sequence>
<dbReference type="KEGG" id="hyf:DTO96_102152"/>
<dbReference type="EMBL" id="CP031124">
    <property type="protein sequence ID" value="AXF86398.1"/>
    <property type="molecule type" value="Genomic_DNA"/>
</dbReference>
<dbReference type="Proteomes" id="UP000252182">
    <property type="component" value="Chromosome"/>
</dbReference>
<name>A0A345DDG0_9BURK</name>
<accession>A0A345DDG0</accession>
<dbReference type="RefSeq" id="WP_114563477.1">
    <property type="nucleotide sequence ID" value="NZ_CP031124.1"/>
</dbReference>
<dbReference type="AlphaFoldDB" id="A0A345DDG0"/>
<evidence type="ECO:0000313" key="2">
    <source>
        <dbReference type="EMBL" id="AXF86398.1"/>
    </source>
</evidence>
<evidence type="ECO:0000256" key="1">
    <source>
        <dbReference type="SAM" id="MobiDB-lite"/>
    </source>
</evidence>
<feature type="compositionally biased region" description="Polar residues" evidence="1">
    <location>
        <begin position="62"/>
        <end position="74"/>
    </location>
</feature>
<proteinExistence type="predicted"/>
<feature type="compositionally biased region" description="Basic and acidic residues" evidence="1">
    <location>
        <begin position="75"/>
        <end position="89"/>
    </location>
</feature>